<evidence type="ECO:0000313" key="2">
    <source>
        <dbReference type="RefSeq" id="XP_065642504.1"/>
    </source>
</evidence>
<reference evidence="1" key="1">
    <citation type="submission" date="2025-05" db="UniProtKB">
        <authorList>
            <consortium name="RefSeq"/>
        </authorList>
    </citation>
    <scope>NUCLEOTIDE SEQUENCE [LARGE SCALE GENOMIC DNA]</scope>
</reference>
<sequence length="256" mass="28442">MISYVYKFSISQIWNVDETGVSTVVKPYKNVAVKGKRNVGAMTSVERGTNVTIVTVVPTSGNRVPPIFVLPRKNFKDYCVNNGPPDCIGVGFGSGWFSDIEFKNFMQHLIRHVKPSNEYLSSHLHFEALNLAMENGIVRLSLPPHYSYKLQPLDVSVFGPFKKYLSVAQDALLRNNPGKAITIYDIPNIVSDSLPLAIMCTNITKDFQKTDVYLNNANFCGLFLPSFVTDRTELANLVYELSHGAHSEGRLTSSSG</sequence>
<reference evidence="2" key="2">
    <citation type="submission" date="2025-08" db="UniProtKB">
        <authorList>
            <consortium name="RefSeq"/>
        </authorList>
    </citation>
    <scope>IDENTIFICATION</scope>
</reference>
<evidence type="ECO:0000313" key="1">
    <source>
        <dbReference type="Proteomes" id="UP001652625"/>
    </source>
</evidence>
<gene>
    <name evidence="2" type="primary">LOC136074131</name>
</gene>
<name>A0ABM4B145_HYDVU</name>
<dbReference type="Proteomes" id="UP001652625">
    <property type="component" value="Chromosome 01"/>
</dbReference>
<keyword evidence="1" id="KW-1185">Reference proteome</keyword>
<organism evidence="1 2">
    <name type="scientific">Hydra vulgaris</name>
    <name type="common">Hydra</name>
    <name type="synonym">Hydra attenuata</name>
    <dbReference type="NCBI Taxonomy" id="6087"/>
    <lineage>
        <taxon>Eukaryota</taxon>
        <taxon>Metazoa</taxon>
        <taxon>Cnidaria</taxon>
        <taxon>Hydrozoa</taxon>
        <taxon>Hydroidolina</taxon>
        <taxon>Anthoathecata</taxon>
        <taxon>Aplanulata</taxon>
        <taxon>Hydridae</taxon>
        <taxon>Hydra</taxon>
    </lineage>
</organism>
<proteinExistence type="predicted"/>
<dbReference type="GeneID" id="136074131"/>
<protein>
    <submittedName>
        <fullName evidence="2">Uncharacterized protein LOC136074131</fullName>
    </submittedName>
</protein>
<accession>A0ABM4B145</accession>
<dbReference type="RefSeq" id="XP_065642504.1">
    <property type="nucleotide sequence ID" value="XM_065786432.1"/>
</dbReference>